<comment type="caution">
    <text evidence="1">The sequence shown here is derived from an EMBL/GenBank/DDBJ whole genome shotgun (WGS) entry which is preliminary data.</text>
</comment>
<keyword evidence="2" id="KW-1185">Reference proteome</keyword>
<protein>
    <submittedName>
        <fullName evidence="1">5370_t:CDS:1</fullName>
    </submittedName>
</protein>
<sequence>VTGNRAFRNPSMNNKNLLQQLVIQINGTFLNANTPEFLMVKIIHSKCDILG</sequence>
<dbReference type="EMBL" id="CAJVQC010135396">
    <property type="protein sequence ID" value="CAG8842734.1"/>
    <property type="molecule type" value="Genomic_DNA"/>
</dbReference>
<feature type="non-terminal residue" evidence="1">
    <location>
        <position position="51"/>
    </location>
</feature>
<name>A0ACA9SPU1_9GLOM</name>
<gene>
    <name evidence="1" type="ORF">RPERSI_LOCUS32452</name>
</gene>
<organism evidence="1 2">
    <name type="scientific">Racocetra persica</name>
    <dbReference type="NCBI Taxonomy" id="160502"/>
    <lineage>
        <taxon>Eukaryota</taxon>
        <taxon>Fungi</taxon>
        <taxon>Fungi incertae sedis</taxon>
        <taxon>Mucoromycota</taxon>
        <taxon>Glomeromycotina</taxon>
        <taxon>Glomeromycetes</taxon>
        <taxon>Diversisporales</taxon>
        <taxon>Gigasporaceae</taxon>
        <taxon>Racocetra</taxon>
    </lineage>
</organism>
<proteinExistence type="predicted"/>
<evidence type="ECO:0000313" key="1">
    <source>
        <dbReference type="EMBL" id="CAG8842734.1"/>
    </source>
</evidence>
<feature type="non-terminal residue" evidence="1">
    <location>
        <position position="1"/>
    </location>
</feature>
<dbReference type="Proteomes" id="UP000789920">
    <property type="component" value="Unassembled WGS sequence"/>
</dbReference>
<reference evidence="1" key="1">
    <citation type="submission" date="2021-06" db="EMBL/GenBank/DDBJ databases">
        <authorList>
            <person name="Kallberg Y."/>
            <person name="Tangrot J."/>
            <person name="Rosling A."/>
        </authorList>
    </citation>
    <scope>NUCLEOTIDE SEQUENCE</scope>
    <source>
        <strain evidence="1">MA461A</strain>
    </source>
</reference>
<accession>A0ACA9SPU1</accession>
<evidence type="ECO:0000313" key="2">
    <source>
        <dbReference type="Proteomes" id="UP000789920"/>
    </source>
</evidence>